<dbReference type="OrthoDB" id="439808at2759"/>
<name>A0A8S1F8H7_9PELO</name>
<evidence type="ECO:0000256" key="1">
    <source>
        <dbReference type="PROSITE-ProRule" id="PRU00176"/>
    </source>
</evidence>
<comment type="caution">
    <text evidence="3">The sequence shown here is derived from an EMBL/GenBank/DDBJ whole genome shotgun (WGS) entry which is preliminary data.</text>
</comment>
<keyword evidence="1" id="KW-0694">RNA-binding</keyword>
<dbReference type="SUPFAM" id="SSF54928">
    <property type="entry name" value="RNA-binding domain, RBD"/>
    <property type="match status" value="1"/>
</dbReference>
<dbReference type="InterPro" id="IPR000504">
    <property type="entry name" value="RRM_dom"/>
</dbReference>
<evidence type="ECO:0000259" key="2">
    <source>
        <dbReference type="PROSITE" id="PS50102"/>
    </source>
</evidence>
<keyword evidence="4" id="KW-1185">Reference proteome</keyword>
<dbReference type="PANTHER" id="PTHR48034">
    <property type="entry name" value="TRANSFORMER-2 SEX-DETERMINING PROTEIN-RELATED"/>
    <property type="match status" value="1"/>
</dbReference>
<reference evidence="3 4" key="1">
    <citation type="submission" date="2020-04" db="EMBL/GenBank/DDBJ databases">
        <authorList>
            <person name="Laetsch R D."/>
            <person name="Stevens L."/>
            <person name="Kumar S."/>
            <person name="Blaxter L. M."/>
        </authorList>
    </citation>
    <scope>NUCLEOTIDE SEQUENCE [LARGE SCALE GENOMIC DNA]</scope>
</reference>
<dbReference type="AlphaFoldDB" id="A0A8S1F8H7"/>
<evidence type="ECO:0000313" key="3">
    <source>
        <dbReference type="EMBL" id="CAB3410151.1"/>
    </source>
</evidence>
<dbReference type="InterPro" id="IPR050441">
    <property type="entry name" value="RBM"/>
</dbReference>
<protein>
    <recommendedName>
        <fullName evidence="2">RRM domain-containing protein</fullName>
    </recommendedName>
</protein>
<dbReference type="Gene3D" id="3.30.70.330">
    <property type="match status" value="1"/>
</dbReference>
<feature type="domain" description="RRM" evidence="2">
    <location>
        <begin position="5"/>
        <end position="83"/>
    </location>
</feature>
<proteinExistence type="predicted"/>
<evidence type="ECO:0000313" key="4">
    <source>
        <dbReference type="Proteomes" id="UP000494206"/>
    </source>
</evidence>
<dbReference type="Pfam" id="PF00076">
    <property type="entry name" value="RRM_1"/>
    <property type="match status" value="1"/>
</dbReference>
<dbReference type="EMBL" id="CADEPM010000010">
    <property type="protein sequence ID" value="CAB3410151.1"/>
    <property type="molecule type" value="Genomic_DNA"/>
</dbReference>
<dbReference type="InterPro" id="IPR012677">
    <property type="entry name" value="Nucleotide-bd_a/b_plait_sf"/>
</dbReference>
<sequence>MNSYRCVGVFGMSQFTDEKDLYEIFQEFGKIEKINIIRDRYNQRSRGFGFVYLRTITEAENAIRALSNVVIDGHKVRIDFATTPCSTD</sequence>
<organism evidence="3 4">
    <name type="scientific">Caenorhabditis bovis</name>
    <dbReference type="NCBI Taxonomy" id="2654633"/>
    <lineage>
        <taxon>Eukaryota</taxon>
        <taxon>Metazoa</taxon>
        <taxon>Ecdysozoa</taxon>
        <taxon>Nematoda</taxon>
        <taxon>Chromadorea</taxon>
        <taxon>Rhabditida</taxon>
        <taxon>Rhabditina</taxon>
        <taxon>Rhabditomorpha</taxon>
        <taxon>Rhabditoidea</taxon>
        <taxon>Rhabditidae</taxon>
        <taxon>Peloderinae</taxon>
        <taxon>Caenorhabditis</taxon>
    </lineage>
</organism>
<dbReference type="SMART" id="SM00360">
    <property type="entry name" value="RRM"/>
    <property type="match status" value="1"/>
</dbReference>
<gene>
    <name evidence="3" type="ORF">CBOVIS_LOCUS11711</name>
</gene>
<dbReference type="InterPro" id="IPR035979">
    <property type="entry name" value="RBD_domain_sf"/>
</dbReference>
<dbReference type="GO" id="GO:0003723">
    <property type="term" value="F:RNA binding"/>
    <property type="evidence" value="ECO:0007669"/>
    <property type="project" value="UniProtKB-UniRule"/>
</dbReference>
<dbReference type="PROSITE" id="PS50102">
    <property type="entry name" value="RRM"/>
    <property type="match status" value="1"/>
</dbReference>
<accession>A0A8S1F8H7</accession>
<dbReference type="Proteomes" id="UP000494206">
    <property type="component" value="Unassembled WGS sequence"/>
</dbReference>